<accession>A0AA38LLN5</accession>
<dbReference type="PANTHER" id="PTHR31561">
    <property type="entry name" value="3-KETOACYL-COA SYNTHASE"/>
    <property type="match status" value="1"/>
</dbReference>
<feature type="domain" description="FAE" evidence="2">
    <location>
        <begin position="41"/>
        <end position="245"/>
    </location>
</feature>
<sequence length="245" mass="27206">SLLSTKIVAQGVQKSGPDAGFLTYSVKVSRAFPDLLQSVRLKPSDEFKVSKEYFMAISRKTGKFEEPSLEFQKRIMIRTGLGEETHLPKVIISSSPYCPTMKAAREEAETVMFGALDELFFKCEISPKDVGILVVNCSLLNPTPSLSAMIVNHHKMRGNILSFNLGGMGCSAGIISVDLARDLLQVHSNAYAVVVSTENLTLNWYTGNNMSMLLPNCLFRMGASAMLLSNKRSDRRRSKYQFKHI</sequence>
<keyword evidence="4" id="KW-1185">Reference proteome</keyword>
<dbReference type="GO" id="GO:0006633">
    <property type="term" value="P:fatty acid biosynthetic process"/>
    <property type="evidence" value="ECO:0007669"/>
    <property type="project" value="InterPro"/>
</dbReference>
<dbReference type="EMBL" id="JAHRHJ020000001">
    <property type="protein sequence ID" value="KAH9328356.1"/>
    <property type="molecule type" value="Genomic_DNA"/>
</dbReference>
<dbReference type="Gene3D" id="3.40.47.10">
    <property type="match status" value="1"/>
</dbReference>
<evidence type="ECO:0000313" key="4">
    <source>
        <dbReference type="Proteomes" id="UP000824469"/>
    </source>
</evidence>
<dbReference type="OMA" id="IVCTEIL"/>
<comment type="caution">
    <text evidence="3">The sequence shown here is derived from an EMBL/GenBank/DDBJ whole genome shotgun (WGS) entry which is preliminary data.</text>
</comment>
<dbReference type="GO" id="GO:0016747">
    <property type="term" value="F:acyltransferase activity, transferring groups other than amino-acyl groups"/>
    <property type="evidence" value="ECO:0007669"/>
    <property type="project" value="InterPro"/>
</dbReference>
<dbReference type="Pfam" id="PF08392">
    <property type="entry name" value="FAE1_CUT1_RppA"/>
    <property type="match status" value="1"/>
</dbReference>
<dbReference type="InterPro" id="IPR012392">
    <property type="entry name" value="3-ktacl-CoA_syn"/>
</dbReference>
<dbReference type="InterPro" id="IPR013601">
    <property type="entry name" value="FAE1_typ3_polyketide_synth"/>
</dbReference>
<dbReference type="AlphaFoldDB" id="A0AA38LLN5"/>
<evidence type="ECO:0000313" key="3">
    <source>
        <dbReference type="EMBL" id="KAH9328356.1"/>
    </source>
</evidence>
<proteinExistence type="predicted"/>
<gene>
    <name evidence="3" type="ORF">KI387_000464</name>
</gene>
<name>A0AA38LLN5_TAXCH</name>
<organism evidence="3 4">
    <name type="scientific">Taxus chinensis</name>
    <name type="common">Chinese yew</name>
    <name type="synonym">Taxus wallichiana var. chinensis</name>
    <dbReference type="NCBI Taxonomy" id="29808"/>
    <lineage>
        <taxon>Eukaryota</taxon>
        <taxon>Viridiplantae</taxon>
        <taxon>Streptophyta</taxon>
        <taxon>Embryophyta</taxon>
        <taxon>Tracheophyta</taxon>
        <taxon>Spermatophyta</taxon>
        <taxon>Pinopsida</taxon>
        <taxon>Pinidae</taxon>
        <taxon>Conifers II</taxon>
        <taxon>Cupressales</taxon>
        <taxon>Taxaceae</taxon>
        <taxon>Taxus</taxon>
    </lineage>
</organism>
<dbReference type="SUPFAM" id="SSF53901">
    <property type="entry name" value="Thiolase-like"/>
    <property type="match status" value="1"/>
</dbReference>
<evidence type="ECO:0000256" key="1">
    <source>
        <dbReference type="ARBA" id="ARBA00023315"/>
    </source>
</evidence>
<feature type="non-terminal residue" evidence="3">
    <location>
        <position position="1"/>
    </location>
</feature>
<protein>
    <recommendedName>
        <fullName evidence="2">FAE domain-containing protein</fullName>
    </recommendedName>
</protein>
<dbReference type="GO" id="GO:0016020">
    <property type="term" value="C:membrane"/>
    <property type="evidence" value="ECO:0007669"/>
    <property type="project" value="InterPro"/>
</dbReference>
<feature type="non-terminal residue" evidence="3">
    <location>
        <position position="245"/>
    </location>
</feature>
<dbReference type="Proteomes" id="UP000824469">
    <property type="component" value="Unassembled WGS sequence"/>
</dbReference>
<dbReference type="InterPro" id="IPR016039">
    <property type="entry name" value="Thiolase-like"/>
</dbReference>
<keyword evidence="1" id="KW-0012">Acyltransferase</keyword>
<reference evidence="3 4" key="1">
    <citation type="journal article" date="2021" name="Nat. Plants">
        <title>The Taxus genome provides insights into paclitaxel biosynthesis.</title>
        <authorList>
            <person name="Xiong X."/>
            <person name="Gou J."/>
            <person name="Liao Q."/>
            <person name="Li Y."/>
            <person name="Zhou Q."/>
            <person name="Bi G."/>
            <person name="Li C."/>
            <person name="Du R."/>
            <person name="Wang X."/>
            <person name="Sun T."/>
            <person name="Guo L."/>
            <person name="Liang H."/>
            <person name="Lu P."/>
            <person name="Wu Y."/>
            <person name="Zhang Z."/>
            <person name="Ro D.K."/>
            <person name="Shang Y."/>
            <person name="Huang S."/>
            <person name="Yan J."/>
        </authorList>
    </citation>
    <scope>NUCLEOTIDE SEQUENCE [LARGE SCALE GENOMIC DNA]</scope>
    <source>
        <strain evidence="3">Ta-2019</strain>
    </source>
</reference>
<evidence type="ECO:0000259" key="2">
    <source>
        <dbReference type="Pfam" id="PF08392"/>
    </source>
</evidence>
<keyword evidence="1" id="KW-0808">Transferase</keyword>